<keyword evidence="6" id="KW-0808">Transferase</keyword>
<dbReference type="Pfam" id="PF00512">
    <property type="entry name" value="HisKA"/>
    <property type="match status" value="1"/>
</dbReference>
<evidence type="ECO:0000313" key="16">
    <source>
        <dbReference type="EMBL" id="MBD2182303.1"/>
    </source>
</evidence>
<dbReference type="InterPro" id="IPR001789">
    <property type="entry name" value="Sig_transdc_resp-reg_receiver"/>
</dbReference>
<dbReference type="CDD" id="cd00082">
    <property type="entry name" value="HisKA"/>
    <property type="match status" value="1"/>
</dbReference>
<dbReference type="FunFam" id="3.30.565.10:FF:000023">
    <property type="entry name" value="PAS domain-containing sensor histidine kinase"/>
    <property type="match status" value="1"/>
</dbReference>
<dbReference type="CDD" id="cd16934">
    <property type="entry name" value="HATPase_RsbT-like"/>
    <property type="match status" value="1"/>
</dbReference>
<keyword evidence="4" id="KW-1003">Cell membrane</keyword>
<feature type="modified residue" description="4-aspartylphosphate" evidence="12">
    <location>
        <position position="720"/>
    </location>
</feature>
<evidence type="ECO:0000256" key="7">
    <source>
        <dbReference type="ARBA" id="ARBA00022741"/>
    </source>
</evidence>
<evidence type="ECO:0000256" key="13">
    <source>
        <dbReference type="SAM" id="Coils"/>
    </source>
</evidence>
<dbReference type="AlphaFoldDB" id="A0A926ZGJ4"/>
<keyword evidence="9" id="KW-0067">ATP-binding</keyword>
<dbReference type="Pfam" id="PF13581">
    <property type="entry name" value="HATPase_c_2"/>
    <property type="match status" value="1"/>
</dbReference>
<keyword evidence="13" id="KW-0175">Coiled coil</keyword>
<dbReference type="Pfam" id="PF00072">
    <property type="entry name" value="Response_reg"/>
    <property type="match status" value="2"/>
</dbReference>
<proteinExistence type="predicted"/>
<dbReference type="Gene3D" id="3.40.50.2300">
    <property type="match status" value="2"/>
</dbReference>
<dbReference type="InterPro" id="IPR036097">
    <property type="entry name" value="HisK_dim/P_sf"/>
</dbReference>
<evidence type="ECO:0000256" key="2">
    <source>
        <dbReference type="ARBA" id="ARBA00004236"/>
    </source>
</evidence>
<evidence type="ECO:0000256" key="9">
    <source>
        <dbReference type="ARBA" id="ARBA00022840"/>
    </source>
</evidence>
<keyword evidence="5 12" id="KW-0597">Phosphoprotein</keyword>
<feature type="modified residue" description="4-aspartylphosphate" evidence="12">
    <location>
        <position position="564"/>
    </location>
</feature>
<dbReference type="PANTHER" id="PTHR43047:SF72">
    <property type="entry name" value="OSMOSENSING HISTIDINE PROTEIN KINASE SLN1"/>
    <property type="match status" value="1"/>
</dbReference>
<dbReference type="GO" id="GO:0009927">
    <property type="term" value="F:histidine phosphotransfer kinase activity"/>
    <property type="evidence" value="ECO:0007669"/>
    <property type="project" value="TreeGrafter"/>
</dbReference>
<dbReference type="Proteomes" id="UP000641646">
    <property type="component" value="Unassembled WGS sequence"/>
</dbReference>
<dbReference type="InterPro" id="IPR005467">
    <property type="entry name" value="His_kinase_dom"/>
</dbReference>
<dbReference type="GO" id="GO:0005524">
    <property type="term" value="F:ATP binding"/>
    <property type="evidence" value="ECO:0007669"/>
    <property type="project" value="UniProtKB-KW"/>
</dbReference>
<keyword evidence="8" id="KW-0418">Kinase</keyword>
<dbReference type="SUPFAM" id="SSF55874">
    <property type="entry name" value="ATPase domain of HSP90 chaperone/DNA topoisomerase II/histidine kinase"/>
    <property type="match status" value="2"/>
</dbReference>
<dbReference type="RefSeq" id="WP_190465115.1">
    <property type="nucleotide sequence ID" value="NZ_JACJPW010000034.1"/>
</dbReference>
<name>A0A926ZGJ4_9CYAN</name>
<dbReference type="CDD" id="cd16922">
    <property type="entry name" value="HATPase_EvgS-ArcB-TorS-like"/>
    <property type="match status" value="1"/>
</dbReference>
<dbReference type="InterPro" id="IPR011006">
    <property type="entry name" value="CheY-like_superfamily"/>
</dbReference>
<keyword evidence="7" id="KW-0547">Nucleotide-binding</keyword>
<dbReference type="SMART" id="SM00387">
    <property type="entry name" value="HATPase_c"/>
    <property type="match status" value="2"/>
</dbReference>
<dbReference type="InterPro" id="IPR036890">
    <property type="entry name" value="HATPase_C_sf"/>
</dbReference>
<dbReference type="InterPro" id="IPR004358">
    <property type="entry name" value="Sig_transdc_His_kin-like_C"/>
</dbReference>
<dbReference type="EMBL" id="JACJPW010000034">
    <property type="protein sequence ID" value="MBD2182303.1"/>
    <property type="molecule type" value="Genomic_DNA"/>
</dbReference>
<evidence type="ECO:0000256" key="12">
    <source>
        <dbReference type="PROSITE-ProRule" id="PRU00169"/>
    </source>
</evidence>
<dbReference type="SUPFAM" id="SSF52172">
    <property type="entry name" value="CheY-like"/>
    <property type="match status" value="2"/>
</dbReference>
<evidence type="ECO:0000256" key="1">
    <source>
        <dbReference type="ARBA" id="ARBA00000085"/>
    </source>
</evidence>
<comment type="catalytic activity">
    <reaction evidence="1">
        <text>ATP + protein L-histidine = ADP + protein N-phospho-L-histidine.</text>
        <dbReference type="EC" id="2.7.13.3"/>
    </reaction>
</comment>
<keyword evidence="11" id="KW-0472">Membrane</keyword>
<protein>
    <recommendedName>
        <fullName evidence="3">histidine kinase</fullName>
        <ecNumber evidence="3">2.7.13.3</ecNumber>
    </recommendedName>
</protein>
<dbReference type="SUPFAM" id="SSF47384">
    <property type="entry name" value="Homodimeric domain of signal transducing histidine kinase"/>
    <property type="match status" value="1"/>
</dbReference>
<dbReference type="Gene3D" id="1.10.287.130">
    <property type="match status" value="1"/>
</dbReference>
<evidence type="ECO:0000256" key="3">
    <source>
        <dbReference type="ARBA" id="ARBA00012438"/>
    </source>
</evidence>
<evidence type="ECO:0000256" key="6">
    <source>
        <dbReference type="ARBA" id="ARBA00022679"/>
    </source>
</evidence>
<dbReference type="Gene3D" id="3.30.565.10">
    <property type="entry name" value="Histidine kinase-like ATPase, C-terminal domain"/>
    <property type="match status" value="2"/>
</dbReference>
<dbReference type="SMART" id="SM00448">
    <property type="entry name" value="REC"/>
    <property type="match status" value="2"/>
</dbReference>
<dbReference type="Pfam" id="PF02518">
    <property type="entry name" value="HATPase_c"/>
    <property type="match status" value="1"/>
</dbReference>
<sequence>MTTLLTIEIRSEQDVVMSRQLAREIAQALGFDSQDQTRIATAVSEIARNCFQYAKGGKVEFWVEGHAPPIAASFQYSSEAQLNIAAPKVSSEALKGLPKREQVLLISVEDKGTGIPNIKQILDGNYKSQTGMGLGIVGSKRLMDRFEIESSPDDGTKVVMGKNLPKRAAILTAKRLAEITQQLATKYPENSFSVSGETKFLSRPTSQLFEEIKRQNQELIRTLEELRKRQEELNQINRELEETNRGVVALYAELDEKAEFLQRANELKTHFLSNMSHEFRTPLNSILSLSRMLLDRLDGELSAEQEKQVIFIRKSAESLLDLVNDLLDLAKVEAGKIVVHTSEFEVRDLFATLRGMLRPLLSYNSSISLIIEEPKDIPTLHTDEAKVAQILRNFISNALKYTEKGEVIVKAVRNGNNVVFSVTDTGIGIALKDRERIFEEFIQVDSYIQKHVKGTGLGLSLSRRLAELLGGSVSVESELGVGSTFFATIPLVYGNGTERESAANTNWQLNSMCSPILAIEDNEETLFTYQKYFEKSIYQLIATQSLKEARYALKFFKPKAVILDIVLKEEKENAWDFISEIKSKSAIQDIPICAITAVDNERKCLALGADAFLKKPVERLLLLNKINALIEADKQQKLLVVDDNEIARYLLKEILHEAVRDGKVANCEFLVDSYPSSQSVGCLSLTEPASLPFPIVIEADSGSSGIHLAQVEHPACIFLDLVMPDMNGFEVLEQLKSNPDTKNIPVIINTSKHLVEEEISYLDSRVIAILSKENLSHEQTIASFREALTLAGIVVKNY</sequence>
<dbReference type="CDD" id="cd00156">
    <property type="entry name" value="REC"/>
    <property type="match status" value="1"/>
</dbReference>
<feature type="domain" description="Response regulatory" evidence="15">
    <location>
        <begin position="515"/>
        <end position="630"/>
    </location>
</feature>
<keyword evidence="10" id="KW-0902">Two-component regulatory system</keyword>
<evidence type="ECO:0000256" key="4">
    <source>
        <dbReference type="ARBA" id="ARBA00022475"/>
    </source>
</evidence>
<dbReference type="PROSITE" id="PS50110">
    <property type="entry name" value="RESPONSE_REGULATORY"/>
    <property type="match status" value="2"/>
</dbReference>
<dbReference type="SMART" id="SM00388">
    <property type="entry name" value="HisKA"/>
    <property type="match status" value="1"/>
</dbReference>
<feature type="domain" description="Histidine kinase" evidence="14">
    <location>
        <begin position="274"/>
        <end position="493"/>
    </location>
</feature>
<dbReference type="GO" id="GO:0000155">
    <property type="term" value="F:phosphorelay sensor kinase activity"/>
    <property type="evidence" value="ECO:0007669"/>
    <property type="project" value="InterPro"/>
</dbReference>
<comment type="caution">
    <text evidence="16">The sequence shown here is derived from an EMBL/GenBank/DDBJ whole genome shotgun (WGS) entry which is preliminary data.</text>
</comment>
<keyword evidence="17" id="KW-1185">Reference proteome</keyword>
<evidence type="ECO:0000259" key="14">
    <source>
        <dbReference type="PROSITE" id="PS50109"/>
    </source>
</evidence>
<evidence type="ECO:0000313" key="17">
    <source>
        <dbReference type="Proteomes" id="UP000641646"/>
    </source>
</evidence>
<dbReference type="InterPro" id="IPR003661">
    <property type="entry name" value="HisK_dim/P_dom"/>
</dbReference>
<evidence type="ECO:0000259" key="15">
    <source>
        <dbReference type="PROSITE" id="PS50110"/>
    </source>
</evidence>
<evidence type="ECO:0000256" key="8">
    <source>
        <dbReference type="ARBA" id="ARBA00022777"/>
    </source>
</evidence>
<evidence type="ECO:0000256" key="11">
    <source>
        <dbReference type="ARBA" id="ARBA00023136"/>
    </source>
</evidence>
<reference evidence="16" key="2">
    <citation type="submission" date="2020-08" db="EMBL/GenBank/DDBJ databases">
        <authorList>
            <person name="Chen M."/>
            <person name="Teng W."/>
            <person name="Zhao L."/>
            <person name="Hu C."/>
            <person name="Zhou Y."/>
            <person name="Han B."/>
            <person name="Song L."/>
            <person name="Shu W."/>
        </authorList>
    </citation>
    <scope>NUCLEOTIDE SEQUENCE</scope>
    <source>
        <strain evidence="16">FACHB-1375</strain>
    </source>
</reference>
<dbReference type="PRINTS" id="PR00344">
    <property type="entry name" value="BCTRLSENSOR"/>
</dbReference>
<dbReference type="EC" id="2.7.13.3" evidence="3"/>
<feature type="coiled-coil region" evidence="13">
    <location>
        <begin position="209"/>
        <end position="253"/>
    </location>
</feature>
<dbReference type="PROSITE" id="PS50109">
    <property type="entry name" value="HIS_KIN"/>
    <property type="match status" value="1"/>
</dbReference>
<organism evidence="16 17">
    <name type="scientific">Aerosakkonema funiforme FACHB-1375</name>
    <dbReference type="NCBI Taxonomy" id="2949571"/>
    <lineage>
        <taxon>Bacteria</taxon>
        <taxon>Bacillati</taxon>
        <taxon>Cyanobacteriota</taxon>
        <taxon>Cyanophyceae</taxon>
        <taxon>Oscillatoriophycideae</taxon>
        <taxon>Aerosakkonematales</taxon>
        <taxon>Aerosakkonemataceae</taxon>
        <taxon>Aerosakkonema</taxon>
    </lineage>
</organism>
<gene>
    <name evidence="16" type="ORF">H6G03_14565</name>
</gene>
<dbReference type="InterPro" id="IPR003594">
    <property type="entry name" value="HATPase_dom"/>
</dbReference>
<dbReference type="PANTHER" id="PTHR43047">
    <property type="entry name" value="TWO-COMPONENT HISTIDINE PROTEIN KINASE"/>
    <property type="match status" value="1"/>
</dbReference>
<evidence type="ECO:0000256" key="10">
    <source>
        <dbReference type="ARBA" id="ARBA00023012"/>
    </source>
</evidence>
<feature type="domain" description="Response regulatory" evidence="15">
    <location>
        <begin position="637"/>
        <end position="787"/>
    </location>
</feature>
<dbReference type="GO" id="GO:0005886">
    <property type="term" value="C:plasma membrane"/>
    <property type="evidence" value="ECO:0007669"/>
    <property type="project" value="UniProtKB-SubCell"/>
</dbReference>
<evidence type="ECO:0000256" key="5">
    <source>
        <dbReference type="ARBA" id="ARBA00022553"/>
    </source>
</evidence>
<accession>A0A926ZGJ4</accession>
<reference evidence="16" key="1">
    <citation type="journal article" date="2015" name="ISME J.">
        <title>Draft Genome Sequence of Streptomyces incarnatus NRRL8089, which Produces the Nucleoside Antibiotic Sinefungin.</title>
        <authorList>
            <person name="Oshima K."/>
            <person name="Hattori M."/>
            <person name="Shimizu H."/>
            <person name="Fukuda K."/>
            <person name="Nemoto M."/>
            <person name="Inagaki K."/>
            <person name="Tamura T."/>
        </authorList>
    </citation>
    <scope>NUCLEOTIDE SEQUENCE</scope>
    <source>
        <strain evidence="16">FACHB-1375</strain>
    </source>
</reference>
<comment type="subcellular location">
    <subcellularLocation>
        <location evidence="2">Cell membrane</location>
    </subcellularLocation>
</comment>